<organism evidence="3 4">
    <name type="scientific">Blattamonas nauphoetae</name>
    <dbReference type="NCBI Taxonomy" id="2049346"/>
    <lineage>
        <taxon>Eukaryota</taxon>
        <taxon>Metamonada</taxon>
        <taxon>Preaxostyla</taxon>
        <taxon>Oxymonadida</taxon>
        <taxon>Blattamonas</taxon>
    </lineage>
</organism>
<evidence type="ECO:0000256" key="1">
    <source>
        <dbReference type="SAM" id="Coils"/>
    </source>
</evidence>
<accession>A0ABQ9XZF6</accession>
<dbReference type="Proteomes" id="UP001281761">
    <property type="component" value="Unassembled WGS sequence"/>
</dbReference>
<keyword evidence="4" id="KW-1185">Reference proteome</keyword>
<reference evidence="3 4" key="1">
    <citation type="journal article" date="2022" name="bioRxiv">
        <title>Genomics of Preaxostyla Flagellates Illuminates Evolutionary Transitions and the Path Towards Mitochondrial Loss.</title>
        <authorList>
            <person name="Novak L.V.F."/>
            <person name="Treitli S.C."/>
            <person name="Pyrih J."/>
            <person name="Halakuc P."/>
            <person name="Pipaliya S.V."/>
            <person name="Vacek V."/>
            <person name="Brzon O."/>
            <person name="Soukal P."/>
            <person name="Eme L."/>
            <person name="Dacks J.B."/>
            <person name="Karnkowska A."/>
            <person name="Elias M."/>
            <person name="Hampl V."/>
        </authorList>
    </citation>
    <scope>NUCLEOTIDE SEQUENCE [LARGE SCALE GENOMIC DNA]</scope>
    <source>
        <strain evidence="3">NAU3</strain>
        <tissue evidence="3">Gut</tissue>
    </source>
</reference>
<dbReference type="EMBL" id="JARBJD010000051">
    <property type="protein sequence ID" value="KAK2956860.1"/>
    <property type="molecule type" value="Genomic_DNA"/>
</dbReference>
<gene>
    <name evidence="3" type="ORF">BLNAU_8137</name>
</gene>
<comment type="caution">
    <text evidence="3">The sequence shown here is derived from an EMBL/GenBank/DDBJ whole genome shotgun (WGS) entry which is preliminary data.</text>
</comment>
<protein>
    <submittedName>
        <fullName evidence="3">Uncharacterized protein</fullName>
    </submittedName>
</protein>
<feature type="compositionally biased region" description="Basic and acidic residues" evidence="2">
    <location>
        <begin position="245"/>
        <end position="257"/>
    </location>
</feature>
<evidence type="ECO:0000313" key="3">
    <source>
        <dbReference type="EMBL" id="KAK2956860.1"/>
    </source>
</evidence>
<evidence type="ECO:0000313" key="4">
    <source>
        <dbReference type="Proteomes" id="UP001281761"/>
    </source>
</evidence>
<feature type="coiled-coil region" evidence="1">
    <location>
        <begin position="172"/>
        <end position="245"/>
    </location>
</feature>
<proteinExistence type="predicted"/>
<sequence length="379" mass="44869">MDLLDSDRPMDTQPDEIPEDLKQFFIKLHTPQRPRTPLSPLSSLTHDSHSDARSHHRSSPFVRPRSANVRRPGTHPRRAGSNPPRLGSVSRDAQRPKTQTASRKRRGDTPHSIPRFNRTNALRSSVRSAYAVSRPSRVPASLLVPLQLKSDLFTPLSPSSLRSSEIVSIKEKKQLNRSEKTLKDDFRSLELRIEKLENERKLAEERVRMMEETKQLKEWEKIQTEQEEKDALERENEEKRIASREQRFRLEQRERTKSRSRSPHLSPVVINRQRAKRERQLQQQHSSQISEFLQTSHEIKAEHVRVIQTDLHQGEERKKDIVRKHQQEIIKNKAKEVDFYRNEEEEARKELEALRKKEEEMIKLVRQDRKRLRKLDKKQ</sequence>
<feature type="compositionally biased region" description="Basic and acidic residues" evidence="2">
    <location>
        <begin position="1"/>
        <end position="10"/>
    </location>
</feature>
<feature type="coiled-coil region" evidence="1">
    <location>
        <begin position="330"/>
        <end position="375"/>
    </location>
</feature>
<evidence type="ECO:0000256" key="2">
    <source>
        <dbReference type="SAM" id="MobiDB-lite"/>
    </source>
</evidence>
<name>A0ABQ9XZF6_9EUKA</name>
<feature type="region of interest" description="Disordered" evidence="2">
    <location>
        <begin position="1"/>
        <end position="121"/>
    </location>
</feature>
<keyword evidence="1" id="KW-0175">Coiled coil</keyword>
<feature type="region of interest" description="Disordered" evidence="2">
    <location>
        <begin position="245"/>
        <end position="270"/>
    </location>
</feature>